<evidence type="ECO:0000259" key="1">
    <source>
        <dbReference type="Pfam" id="PF00117"/>
    </source>
</evidence>
<dbReference type="RefSeq" id="WP_149818329.1">
    <property type="nucleotide sequence ID" value="NZ_VUOA01000023.1"/>
</dbReference>
<dbReference type="InterPro" id="IPR029062">
    <property type="entry name" value="Class_I_gatase-like"/>
</dbReference>
<reference evidence="2 3" key="2">
    <citation type="submission" date="2019-09" db="EMBL/GenBank/DDBJ databases">
        <authorList>
            <person name="Jin C."/>
        </authorList>
    </citation>
    <scope>NUCLEOTIDE SEQUENCE [LARGE SCALE GENOMIC DNA]</scope>
    <source>
        <strain evidence="2 3">BN140002</strain>
    </source>
</reference>
<evidence type="ECO:0000313" key="3">
    <source>
        <dbReference type="Proteomes" id="UP000323142"/>
    </source>
</evidence>
<dbReference type="InterPro" id="IPR017926">
    <property type="entry name" value="GATASE"/>
</dbReference>
<dbReference type="CDD" id="cd01741">
    <property type="entry name" value="GATase1_1"/>
    <property type="match status" value="1"/>
</dbReference>
<proteinExistence type="predicted"/>
<protein>
    <submittedName>
        <fullName evidence="2">Type 1 glutamine amidotransferase</fullName>
    </submittedName>
</protein>
<gene>
    <name evidence="2" type="ORF">F0L46_13395</name>
</gene>
<keyword evidence="3" id="KW-1185">Reference proteome</keyword>
<sequence length="287" mass="30619">MPLRLLVVEGNVRAAREAHASSYGLTPAESYASVLHGIEPAVVCDIALPADEGANLPDPSGLEGYDGVVLTGSALHIYEDQPAVRRQVELMRAVYASGTPAFGSCWGIQVGAVAAGGDVRRNPRGREIGFAREIVPSEAGRAHPLLAGRPRAYTAPAIHLDTVLTAPPGATVLASNAMSDVQAAEIGHEGGLFWGVQYHPEFDLAEVAAILGRMPEVLVGEGFCPSLEAVFEHVADLRALHADPGRTDLAWRFGLDAQVLDPALRLTEIRNFLEHRVKPHRSARGRE</sequence>
<dbReference type="PANTHER" id="PTHR42695">
    <property type="entry name" value="GLUTAMINE AMIDOTRANSFERASE YLR126C-RELATED"/>
    <property type="match status" value="1"/>
</dbReference>
<dbReference type="EMBL" id="VUOA01000023">
    <property type="protein sequence ID" value="KAA2236758.1"/>
    <property type="molecule type" value="Genomic_DNA"/>
</dbReference>
<accession>A0A5B2VDE0</accession>
<dbReference type="Proteomes" id="UP000323142">
    <property type="component" value="Unassembled WGS sequence"/>
</dbReference>
<dbReference type="PROSITE" id="PS51273">
    <property type="entry name" value="GATASE_TYPE_1"/>
    <property type="match status" value="1"/>
</dbReference>
<dbReference type="InterPro" id="IPR044992">
    <property type="entry name" value="ChyE-like"/>
</dbReference>
<dbReference type="Pfam" id="PF00117">
    <property type="entry name" value="GATase"/>
    <property type="match status" value="1"/>
</dbReference>
<reference evidence="2 3" key="1">
    <citation type="submission" date="2019-09" db="EMBL/GenBank/DDBJ databases">
        <title>Salinarimonas rosea gen. nov., sp. nov., a new member of the a-2 subgroup of the Proteobacteria.</title>
        <authorList>
            <person name="Liu J."/>
        </authorList>
    </citation>
    <scope>NUCLEOTIDE SEQUENCE [LARGE SCALE GENOMIC DNA]</scope>
    <source>
        <strain evidence="2 3">BN140002</strain>
    </source>
</reference>
<dbReference type="Gene3D" id="3.40.50.880">
    <property type="match status" value="1"/>
</dbReference>
<dbReference type="GO" id="GO:0016740">
    <property type="term" value="F:transferase activity"/>
    <property type="evidence" value="ECO:0007669"/>
    <property type="project" value="UniProtKB-KW"/>
</dbReference>
<dbReference type="PANTHER" id="PTHR42695:SF5">
    <property type="entry name" value="GLUTAMINE AMIDOTRANSFERASE YLR126C-RELATED"/>
    <property type="match status" value="1"/>
</dbReference>
<feature type="domain" description="Glutamine amidotransferase" evidence="1">
    <location>
        <begin position="62"/>
        <end position="204"/>
    </location>
</feature>
<name>A0A5B2VDE0_9HYPH</name>
<dbReference type="OrthoDB" id="9813383at2"/>
<dbReference type="SUPFAM" id="SSF52317">
    <property type="entry name" value="Class I glutamine amidotransferase-like"/>
    <property type="match status" value="1"/>
</dbReference>
<evidence type="ECO:0000313" key="2">
    <source>
        <dbReference type="EMBL" id="KAA2236758.1"/>
    </source>
</evidence>
<comment type="caution">
    <text evidence="2">The sequence shown here is derived from an EMBL/GenBank/DDBJ whole genome shotgun (WGS) entry which is preliminary data.</text>
</comment>
<dbReference type="GO" id="GO:0005829">
    <property type="term" value="C:cytosol"/>
    <property type="evidence" value="ECO:0007669"/>
    <property type="project" value="TreeGrafter"/>
</dbReference>
<keyword evidence="2" id="KW-0808">Transferase</keyword>
<organism evidence="2 3">
    <name type="scientific">Salinarimonas soli</name>
    <dbReference type="NCBI Taxonomy" id="1638099"/>
    <lineage>
        <taxon>Bacteria</taxon>
        <taxon>Pseudomonadati</taxon>
        <taxon>Pseudomonadota</taxon>
        <taxon>Alphaproteobacteria</taxon>
        <taxon>Hyphomicrobiales</taxon>
        <taxon>Salinarimonadaceae</taxon>
        <taxon>Salinarimonas</taxon>
    </lineage>
</organism>
<dbReference type="AlphaFoldDB" id="A0A5B2VDE0"/>
<keyword evidence="2" id="KW-0315">Glutamine amidotransferase</keyword>